<feature type="compositionally biased region" description="Polar residues" evidence="1">
    <location>
        <begin position="364"/>
        <end position="376"/>
    </location>
</feature>
<dbReference type="GO" id="GO:0016462">
    <property type="term" value="F:pyrophosphatase activity"/>
    <property type="evidence" value="ECO:0007669"/>
    <property type="project" value="TreeGrafter"/>
</dbReference>
<evidence type="ECO:0000313" key="4">
    <source>
        <dbReference type="Proteomes" id="UP000273675"/>
    </source>
</evidence>
<dbReference type="Gene3D" id="3.30.420.40">
    <property type="match status" value="1"/>
</dbReference>
<dbReference type="PANTHER" id="PTHR30005">
    <property type="entry name" value="EXOPOLYPHOSPHATASE"/>
    <property type="match status" value="1"/>
</dbReference>
<reference evidence="3 4" key="1">
    <citation type="submission" date="2018-10" db="EMBL/GenBank/DDBJ databases">
        <title>Genomic Encyclopedia of Type Strains, Phase IV (KMG-IV): sequencing the most valuable type-strain genomes for metagenomic binning, comparative biology and taxonomic classification.</title>
        <authorList>
            <person name="Goeker M."/>
        </authorList>
    </citation>
    <scope>NUCLEOTIDE SEQUENCE [LARGE SCALE GENOMIC DNA]</scope>
    <source>
        <strain evidence="3 4">DSM 4734</strain>
    </source>
</reference>
<dbReference type="PANTHER" id="PTHR30005:SF0">
    <property type="entry name" value="RETROGRADE REGULATION PROTEIN 2"/>
    <property type="match status" value="1"/>
</dbReference>
<dbReference type="OrthoDB" id="9793035at2"/>
<dbReference type="CDD" id="cd24054">
    <property type="entry name" value="ASKHA_NBD_AaPPX-GppA_MtPPX2-like"/>
    <property type="match status" value="1"/>
</dbReference>
<feature type="region of interest" description="Disordered" evidence="1">
    <location>
        <begin position="351"/>
        <end position="376"/>
    </location>
</feature>
<dbReference type="SUPFAM" id="SSF53067">
    <property type="entry name" value="Actin-like ATPase domain"/>
    <property type="match status" value="2"/>
</dbReference>
<comment type="caution">
    <text evidence="3">The sequence shown here is derived from an EMBL/GenBank/DDBJ whole genome shotgun (WGS) entry which is preliminary data.</text>
</comment>
<feature type="domain" description="Ppx/GppA phosphatase N-terminal" evidence="2">
    <location>
        <begin position="48"/>
        <end position="351"/>
    </location>
</feature>
<dbReference type="Pfam" id="PF02541">
    <property type="entry name" value="Ppx-GppA"/>
    <property type="match status" value="1"/>
</dbReference>
<protein>
    <submittedName>
        <fullName evidence="3">Ppx/GppA phosphatase</fullName>
    </submittedName>
</protein>
<evidence type="ECO:0000259" key="2">
    <source>
        <dbReference type="Pfam" id="PF02541"/>
    </source>
</evidence>
<dbReference type="InterPro" id="IPR043129">
    <property type="entry name" value="ATPase_NBD"/>
</dbReference>
<dbReference type="Proteomes" id="UP000273675">
    <property type="component" value="Unassembled WGS sequence"/>
</dbReference>
<feature type="region of interest" description="Disordered" evidence="1">
    <location>
        <begin position="1"/>
        <end position="30"/>
    </location>
</feature>
<evidence type="ECO:0000313" key="3">
    <source>
        <dbReference type="EMBL" id="RKQ95596.1"/>
    </source>
</evidence>
<accession>A0A495D233</accession>
<dbReference type="AlphaFoldDB" id="A0A495D233"/>
<dbReference type="InterPro" id="IPR050273">
    <property type="entry name" value="GppA/Ppx_hydrolase"/>
</dbReference>
<evidence type="ECO:0000256" key="1">
    <source>
        <dbReference type="SAM" id="MobiDB-lite"/>
    </source>
</evidence>
<feature type="compositionally biased region" description="Basic residues" evidence="1">
    <location>
        <begin position="351"/>
        <end position="361"/>
    </location>
</feature>
<dbReference type="Gene3D" id="3.30.420.150">
    <property type="entry name" value="Exopolyphosphatase. Domain 2"/>
    <property type="match status" value="1"/>
</dbReference>
<dbReference type="InterPro" id="IPR003695">
    <property type="entry name" value="Ppx_GppA_N"/>
</dbReference>
<proteinExistence type="predicted"/>
<gene>
    <name evidence="3" type="ORF">C7435_2699</name>
</gene>
<organism evidence="3 4">
    <name type="scientific">Maricaulis maris</name>
    <dbReference type="NCBI Taxonomy" id="74318"/>
    <lineage>
        <taxon>Bacteria</taxon>
        <taxon>Pseudomonadati</taxon>
        <taxon>Pseudomonadota</taxon>
        <taxon>Alphaproteobacteria</taxon>
        <taxon>Maricaulales</taxon>
        <taxon>Maricaulaceae</taxon>
        <taxon>Maricaulis</taxon>
    </lineage>
</organism>
<name>A0A495D233_9PROT</name>
<sequence>MAEPSSRGSPGKDAAARKRRGRKRAPSPVYGAIDLGTNNCRMLLAQRSGSSFHVVDAFSRVVRLGEGITGSGALSEGAMDRAVEALKVCADKIRRQNVVKHRSIATQACRMAVNGQDFLDRVERETGLTFDLISAEEEARLAVHGCVDLLDEDKEAALVIDIGGGSTELSWVDLAEWRRRGGRESGGRPPMKSWTSTPVGVVTLSERFPEREGDRAEWYAEMKAYARDLMKTPRGAKAMRPLFREGRAHLVGTSGTVTSMAGVHLRLPRYDRSKVDGLWMTGEEALDACKRLRELDIHGRAQEPTIGTDRAELVLAGCAIYEAVAELWPAERLRVGDRGLREGMLLNLMRKSKKRRRRRRKGESTTPATQTTGSDE</sequence>
<dbReference type="EMBL" id="RBIM01000006">
    <property type="protein sequence ID" value="RKQ95596.1"/>
    <property type="molecule type" value="Genomic_DNA"/>
</dbReference>